<dbReference type="EMBL" id="SZZP01000009">
    <property type="protein sequence ID" value="TKV80576.1"/>
    <property type="molecule type" value="Genomic_DNA"/>
</dbReference>
<feature type="compositionally biased region" description="Basic and acidic residues" evidence="1">
    <location>
        <begin position="304"/>
        <end position="314"/>
    </location>
</feature>
<evidence type="ECO:0000259" key="3">
    <source>
        <dbReference type="Pfam" id="PF13884"/>
    </source>
</evidence>
<evidence type="ECO:0000313" key="4">
    <source>
        <dbReference type="EMBL" id="TKV80576.1"/>
    </source>
</evidence>
<feature type="domain" description="Peptidase S74" evidence="3">
    <location>
        <begin position="485"/>
        <end position="533"/>
    </location>
</feature>
<keyword evidence="2" id="KW-0732">Signal</keyword>
<dbReference type="PANTHER" id="PTHR40269:SF1">
    <property type="entry name" value="OUTER MEMBRANE PROTEIN"/>
    <property type="match status" value="1"/>
</dbReference>
<dbReference type="InterPro" id="IPR021728">
    <property type="entry name" value="DUF3300"/>
</dbReference>
<feature type="region of interest" description="Disordered" evidence="1">
    <location>
        <begin position="435"/>
        <end position="455"/>
    </location>
</feature>
<feature type="compositionally biased region" description="Low complexity" evidence="1">
    <location>
        <begin position="435"/>
        <end position="444"/>
    </location>
</feature>
<evidence type="ECO:0000313" key="5">
    <source>
        <dbReference type="Proteomes" id="UP000305095"/>
    </source>
</evidence>
<proteinExistence type="predicted"/>
<name>A0A4U6S7A6_BRAEL</name>
<dbReference type="AlphaFoldDB" id="A0A4U6S7A6"/>
<reference evidence="4 5" key="1">
    <citation type="submission" date="2019-05" db="EMBL/GenBank/DDBJ databases">
        <title>Draft Genome of Bradyrhizobium elkanii strain SEMIA 938, Used in Commercial Inoculants for Lupinus spp. in Brazil.</title>
        <authorList>
            <person name="Hungria M."/>
            <person name="Delamuta J.R.M."/>
            <person name="Ribeiro R.A."/>
            <person name="Nogueira M.A."/>
        </authorList>
    </citation>
    <scope>NUCLEOTIDE SEQUENCE [LARGE SCALE GENOMIC DNA]</scope>
    <source>
        <strain evidence="4 5">Semia 938</strain>
    </source>
</reference>
<evidence type="ECO:0000256" key="1">
    <source>
        <dbReference type="SAM" id="MobiDB-lite"/>
    </source>
</evidence>
<feature type="compositionally biased region" description="Basic and acidic residues" evidence="1">
    <location>
        <begin position="322"/>
        <end position="378"/>
    </location>
</feature>
<protein>
    <submittedName>
        <fullName evidence="4">DUF3300 domain-containing protein</fullName>
    </submittedName>
</protein>
<dbReference type="Pfam" id="PF11737">
    <property type="entry name" value="DUF3300"/>
    <property type="match status" value="1"/>
</dbReference>
<dbReference type="InterPro" id="IPR030392">
    <property type="entry name" value="S74_ICA"/>
</dbReference>
<dbReference type="PANTHER" id="PTHR40269">
    <property type="entry name" value="OUTER MEMBRANE PROTEIN-RELATED"/>
    <property type="match status" value="1"/>
</dbReference>
<evidence type="ECO:0000256" key="2">
    <source>
        <dbReference type="SAM" id="SignalP"/>
    </source>
</evidence>
<comment type="caution">
    <text evidence="4">The sequence shown here is derived from an EMBL/GenBank/DDBJ whole genome shotgun (WGS) entry which is preliminary data.</text>
</comment>
<feature type="chain" id="PRO_5020930129" evidence="2">
    <location>
        <begin position="28"/>
        <end position="573"/>
    </location>
</feature>
<feature type="compositionally biased region" description="Gly residues" evidence="1">
    <location>
        <begin position="445"/>
        <end position="455"/>
    </location>
</feature>
<dbReference type="Proteomes" id="UP000305095">
    <property type="component" value="Unassembled WGS sequence"/>
</dbReference>
<organism evidence="4 5">
    <name type="scientific">Bradyrhizobium elkanii</name>
    <dbReference type="NCBI Taxonomy" id="29448"/>
    <lineage>
        <taxon>Bacteria</taxon>
        <taxon>Pseudomonadati</taxon>
        <taxon>Pseudomonadota</taxon>
        <taxon>Alphaproteobacteria</taxon>
        <taxon>Hyphomicrobiales</taxon>
        <taxon>Nitrobacteraceae</taxon>
        <taxon>Bradyrhizobium</taxon>
    </lineage>
</organism>
<feature type="region of interest" description="Disordered" evidence="1">
    <location>
        <begin position="291"/>
        <end position="423"/>
    </location>
</feature>
<feature type="compositionally biased region" description="Low complexity" evidence="1">
    <location>
        <begin position="398"/>
        <end position="411"/>
    </location>
</feature>
<sequence length="573" mass="60046">MEVAMFRWGKTLLAVVLVSVTSVAAFAQTADKPPAQTSQPAAATTQPADQLLKPEQLEALVAPIALYPDSLLANVLAASTYPLEVVQADRWLKERKSLKGDALKAEVDKQAWDDSVKALASTADVLAMMSDKIDWTKNLGDAVLAQQPDVMDAIQRLRSKAQANNKLVTTKQQKVSVQTQESKQVIVIEQTDPNTVYVPYYDPATVYGAWPYADYPPYYFGYPSYIGAGVIAAGLAFGAGWAIGRWGNYWGGGFNWGNRNVYVNHRTTNVANGWQHNPAHRQGVRYNNSNVQQRFGGNANRAGAGDRMDFRGRDGQQVLKPGGDRQGADRAGDRAGDRGDRAGDRAGDRGGDRGGDRAGDRGKGGDRAGAADRAKGGDRAGAGAGNKAKGGGDRAKAANRGNAGNRAAAANRGGGSRGGAMNVSSGRAAAAASARGRSSMASMPRGGGASFAGRGGGGFHGGGGGGFRGGGGGGGFRGGGGGRRSDIALKHDIELLGHLANGLGYYRFSYLGSNKSYVGVMAQEVEQVMPAAVARGADGYLRVYYDKLGLKFRSYHDWLATGAKIPSPSEAPR</sequence>
<gene>
    <name evidence="4" type="ORF">FDV58_17080</name>
</gene>
<feature type="signal peptide" evidence="2">
    <location>
        <begin position="1"/>
        <end position="27"/>
    </location>
</feature>
<dbReference type="Pfam" id="PF13884">
    <property type="entry name" value="Peptidase_S74"/>
    <property type="match status" value="1"/>
</dbReference>
<accession>A0A4U6S7A6</accession>